<dbReference type="PANTHER" id="PTHR31900">
    <property type="entry name" value="F-BOX/RNI SUPERFAMILY PROTEIN-RELATED"/>
    <property type="match status" value="1"/>
</dbReference>
<evidence type="ECO:0000313" key="2">
    <source>
        <dbReference type="EMBL" id="JAU05311.1"/>
    </source>
</evidence>
<dbReference type="EMBL" id="GEVI01027009">
    <property type="protein sequence ID" value="JAU05311.1"/>
    <property type="molecule type" value="Transcribed_RNA"/>
</dbReference>
<dbReference type="Gene3D" id="3.80.10.10">
    <property type="entry name" value="Ribonuclease Inhibitor"/>
    <property type="match status" value="1"/>
</dbReference>
<feature type="domain" description="FBD" evidence="1">
    <location>
        <begin position="351"/>
        <end position="421"/>
    </location>
</feature>
<dbReference type="InterPro" id="IPR050232">
    <property type="entry name" value="FBL13/AtMIF1-like"/>
</dbReference>
<evidence type="ECO:0000259" key="1">
    <source>
        <dbReference type="SMART" id="SM00579"/>
    </source>
</evidence>
<protein>
    <submittedName>
        <fullName evidence="2">FBD-associated F-box protein</fullName>
    </submittedName>
</protein>
<dbReference type="SUPFAM" id="SSF52047">
    <property type="entry name" value="RNI-like"/>
    <property type="match status" value="1"/>
</dbReference>
<dbReference type="SMART" id="SM00579">
    <property type="entry name" value="FBD"/>
    <property type="match status" value="1"/>
</dbReference>
<dbReference type="AlphaFoldDB" id="A0A1J3CEY6"/>
<name>A0A1J3CEY6_NOCCA</name>
<dbReference type="InterPro" id="IPR001810">
    <property type="entry name" value="F-box_dom"/>
</dbReference>
<dbReference type="InterPro" id="IPR036047">
    <property type="entry name" value="F-box-like_dom_sf"/>
</dbReference>
<dbReference type="InterPro" id="IPR032675">
    <property type="entry name" value="LRR_dom_sf"/>
</dbReference>
<accession>A0A1J3CEY6</accession>
<dbReference type="InterPro" id="IPR006566">
    <property type="entry name" value="FBD"/>
</dbReference>
<dbReference type="SUPFAM" id="SSF81383">
    <property type="entry name" value="F-box domain"/>
    <property type="match status" value="1"/>
</dbReference>
<reference evidence="2" key="1">
    <citation type="submission" date="2016-07" db="EMBL/GenBank/DDBJ databases">
        <title>De novo transcriptome assembly of four accessions of the metal hyperaccumulator plant Noccaea caerulescens.</title>
        <authorList>
            <person name="Blande D."/>
            <person name="Halimaa P."/>
            <person name="Tervahauta A.I."/>
            <person name="Aarts M.G."/>
            <person name="Karenlampi S.O."/>
        </authorList>
    </citation>
    <scope>NUCLEOTIDE SEQUENCE</scope>
</reference>
<dbReference type="Pfam" id="PF24758">
    <property type="entry name" value="LRR_At5g56370"/>
    <property type="match status" value="1"/>
</dbReference>
<organism evidence="2">
    <name type="scientific">Noccaea caerulescens</name>
    <name type="common">Alpine penny-cress</name>
    <name type="synonym">Thlaspi caerulescens</name>
    <dbReference type="NCBI Taxonomy" id="107243"/>
    <lineage>
        <taxon>Eukaryota</taxon>
        <taxon>Viridiplantae</taxon>
        <taxon>Streptophyta</taxon>
        <taxon>Embryophyta</taxon>
        <taxon>Tracheophyta</taxon>
        <taxon>Spermatophyta</taxon>
        <taxon>Magnoliopsida</taxon>
        <taxon>eudicotyledons</taxon>
        <taxon>Gunneridae</taxon>
        <taxon>Pentapetalae</taxon>
        <taxon>rosids</taxon>
        <taxon>malvids</taxon>
        <taxon>Brassicales</taxon>
        <taxon>Brassicaceae</taxon>
        <taxon>Coluteocarpeae</taxon>
        <taxon>Noccaea</taxon>
    </lineage>
</organism>
<gene>
    <name evidence="2" type="ORF">GA_TR10396_c0_g1_i1_g.34064</name>
</gene>
<sequence>MDRISALSDELLLKIISLLTTREAVFTSTLSKRWECVWKYLPKLDFTSELSHRPALTGFLNRNLPLHRAPVIESLRLYIALDRTKHEDVRMWLVIALSRSLRELDISYHDVSDYNCPRRRDILPSSLYVCKSLVVLKLEGQILLDVPLRLVCLPSLKTLKLKKVTSLDGESLGRLLSICPVLENLSVVFFIGRDCNVANMGNVIVRVLSLQRLTLLMDYRCKLDRLEIDAPSLKYLKLVDLNGGSESCLIENMPVLEEAYVDVRYDDIESLIGTITYVKRLTICSRALYGDGFVFSQLEDLKLCDCTVGASMLLSRLLIDSPNLRALNIFQMKKHYDTDMDLWNQPSHVPACFESSLQSFSWSGYLGGVQDRDVAVYVLKWANCLKTATISSNEQYVPKLEMLKDLSVSSRASTACQLFFD</sequence>
<proteinExistence type="predicted"/>
<dbReference type="Pfam" id="PF00646">
    <property type="entry name" value="F-box"/>
    <property type="match status" value="1"/>
</dbReference>
<dbReference type="Pfam" id="PF08387">
    <property type="entry name" value="FBD"/>
    <property type="match status" value="1"/>
</dbReference>
<dbReference type="PANTHER" id="PTHR31900:SF28">
    <property type="entry name" value="FBD DOMAIN-CONTAINING PROTEIN"/>
    <property type="match status" value="1"/>
</dbReference>
<dbReference type="InterPro" id="IPR055411">
    <property type="entry name" value="LRR_FXL15/At3g58940/PEG3-like"/>
</dbReference>